<keyword evidence="1" id="KW-0472">Membrane</keyword>
<comment type="caution">
    <text evidence="2">The sequence shown here is derived from an EMBL/GenBank/DDBJ whole genome shotgun (WGS) entry which is preliminary data.</text>
</comment>
<keyword evidence="3" id="KW-1185">Reference proteome</keyword>
<evidence type="ECO:0000256" key="1">
    <source>
        <dbReference type="SAM" id="Phobius"/>
    </source>
</evidence>
<keyword evidence="1" id="KW-0812">Transmembrane</keyword>
<dbReference type="Proteomes" id="UP000199690">
    <property type="component" value="Unassembled WGS sequence"/>
</dbReference>
<name>A0ABY1DV82_9PSEU</name>
<proteinExistence type="predicted"/>
<evidence type="ECO:0000313" key="2">
    <source>
        <dbReference type="EMBL" id="SFD21521.1"/>
    </source>
</evidence>
<keyword evidence="1" id="KW-1133">Transmembrane helix</keyword>
<protein>
    <submittedName>
        <fullName evidence="2">Uncharacterized protein</fullName>
    </submittedName>
</protein>
<organism evidence="2 3">
    <name type="scientific">Saccharopolyspora kobensis</name>
    <dbReference type="NCBI Taxonomy" id="146035"/>
    <lineage>
        <taxon>Bacteria</taxon>
        <taxon>Bacillati</taxon>
        <taxon>Actinomycetota</taxon>
        <taxon>Actinomycetes</taxon>
        <taxon>Pseudonocardiales</taxon>
        <taxon>Pseudonocardiaceae</taxon>
        <taxon>Saccharopolyspora</taxon>
    </lineage>
</organism>
<evidence type="ECO:0000313" key="3">
    <source>
        <dbReference type="Proteomes" id="UP000199690"/>
    </source>
</evidence>
<sequence length="45" mass="4650">MGLRIRDSGVMTKRTQDTVLVAVLTGIAGLAGVIMMLLMSSLGTA</sequence>
<dbReference type="EMBL" id="FOME01000003">
    <property type="protein sequence ID" value="SFD21521.1"/>
    <property type="molecule type" value="Genomic_DNA"/>
</dbReference>
<gene>
    <name evidence="2" type="ORF">SAMN05216506_10396</name>
</gene>
<reference evidence="2 3" key="1">
    <citation type="submission" date="2016-10" db="EMBL/GenBank/DDBJ databases">
        <authorList>
            <person name="Varghese N."/>
            <person name="Submissions S."/>
        </authorList>
    </citation>
    <scope>NUCLEOTIDE SEQUENCE [LARGE SCALE GENOMIC DNA]</scope>
    <source>
        <strain evidence="2 3">CGMCC 4.3529</strain>
    </source>
</reference>
<accession>A0ABY1DV82</accession>
<feature type="transmembrane region" description="Helical" evidence="1">
    <location>
        <begin position="20"/>
        <end position="42"/>
    </location>
</feature>